<dbReference type="Proteomes" id="UP001386955">
    <property type="component" value="Unassembled WGS sequence"/>
</dbReference>
<accession>A0AAN9S0B4</accession>
<reference evidence="1 2" key="1">
    <citation type="submission" date="2024-01" db="EMBL/GenBank/DDBJ databases">
        <title>The genomes of 5 underutilized Papilionoideae crops provide insights into root nodulation and disease resistanc.</title>
        <authorList>
            <person name="Jiang F."/>
        </authorList>
    </citation>
    <scope>NUCLEOTIDE SEQUENCE [LARGE SCALE GENOMIC DNA]</scope>
    <source>
        <strain evidence="1">DUOXIRENSHENG_FW03</strain>
        <tissue evidence="1">Leaves</tissue>
    </source>
</reference>
<sequence>MLGILPAFHGDPFPEDLQLDFTGRGQRVLPSSHFKTVCRSCSAMGPLQQLCNYRTVLEAPIVVVGIEEHKTQDDHARDGPDYSQSILASRQKVKVVKSLTFLNRELASG</sequence>
<keyword evidence="2" id="KW-1185">Reference proteome</keyword>
<evidence type="ECO:0000313" key="1">
    <source>
        <dbReference type="EMBL" id="KAK7386345.1"/>
    </source>
</evidence>
<protein>
    <submittedName>
        <fullName evidence="1">Uncharacterized protein</fullName>
    </submittedName>
</protein>
<evidence type="ECO:0000313" key="2">
    <source>
        <dbReference type="Proteomes" id="UP001386955"/>
    </source>
</evidence>
<organism evidence="1 2">
    <name type="scientific">Psophocarpus tetragonolobus</name>
    <name type="common">Winged bean</name>
    <name type="synonym">Dolichos tetragonolobus</name>
    <dbReference type="NCBI Taxonomy" id="3891"/>
    <lineage>
        <taxon>Eukaryota</taxon>
        <taxon>Viridiplantae</taxon>
        <taxon>Streptophyta</taxon>
        <taxon>Embryophyta</taxon>
        <taxon>Tracheophyta</taxon>
        <taxon>Spermatophyta</taxon>
        <taxon>Magnoliopsida</taxon>
        <taxon>eudicotyledons</taxon>
        <taxon>Gunneridae</taxon>
        <taxon>Pentapetalae</taxon>
        <taxon>rosids</taxon>
        <taxon>fabids</taxon>
        <taxon>Fabales</taxon>
        <taxon>Fabaceae</taxon>
        <taxon>Papilionoideae</taxon>
        <taxon>50 kb inversion clade</taxon>
        <taxon>NPAAA clade</taxon>
        <taxon>indigoferoid/millettioid clade</taxon>
        <taxon>Phaseoleae</taxon>
        <taxon>Psophocarpus</taxon>
    </lineage>
</organism>
<name>A0AAN9S0B4_PSOTE</name>
<dbReference type="AlphaFoldDB" id="A0AAN9S0B4"/>
<gene>
    <name evidence="1" type="ORF">VNO78_26521</name>
</gene>
<comment type="caution">
    <text evidence="1">The sequence shown here is derived from an EMBL/GenBank/DDBJ whole genome shotgun (WGS) entry which is preliminary data.</text>
</comment>
<proteinExistence type="predicted"/>
<dbReference type="EMBL" id="JAYMYS010000007">
    <property type="protein sequence ID" value="KAK7386345.1"/>
    <property type="molecule type" value="Genomic_DNA"/>
</dbReference>